<accession>A0AAV7YE01</accession>
<sequence length="230" mass="27131">MTGERKRRYNTKTKTSNNNKVRRRIVRSNNSTKAKSNPQINGTEQLVNQQQKKKLIRKERNRINARRFRERKKVYVETLEQETKTLKTENFSLTDKLNKVQQENLLLRKQIEQLKRDTENEKESEEQKKTSNTIINQIESNKEPVKENNQVNNDNDNLVSDLSSPVDNEFYDPFPSSFQKDEAFDFPFSENSQNSNQQNQFSDWANELESSSVSKSEINDPNLFGLQFFL</sequence>
<dbReference type="GO" id="GO:0003700">
    <property type="term" value="F:DNA-binding transcription factor activity"/>
    <property type="evidence" value="ECO:0007669"/>
    <property type="project" value="InterPro"/>
</dbReference>
<evidence type="ECO:0000259" key="2">
    <source>
        <dbReference type="PROSITE" id="PS50217"/>
    </source>
</evidence>
<feature type="compositionally biased region" description="Low complexity" evidence="1">
    <location>
        <begin position="148"/>
        <end position="164"/>
    </location>
</feature>
<evidence type="ECO:0000313" key="3">
    <source>
        <dbReference type="EMBL" id="KAJ3427190.1"/>
    </source>
</evidence>
<name>A0AAV7YE01_9EUKA</name>
<evidence type="ECO:0000313" key="4">
    <source>
        <dbReference type="Proteomes" id="UP001146793"/>
    </source>
</evidence>
<dbReference type="Proteomes" id="UP001146793">
    <property type="component" value="Unassembled WGS sequence"/>
</dbReference>
<gene>
    <name evidence="3" type="ORF">M0812_26770</name>
</gene>
<feature type="region of interest" description="Disordered" evidence="1">
    <location>
        <begin position="116"/>
        <end position="174"/>
    </location>
</feature>
<protein>
    <submittedName>
        <fullName evidence="3">Transcriptional activator hac1</fullName>
    </submittedName>
</protein>
<feature type="compositionally biased region" description="Polar residues" evidence="1">
    <location>
        <begin position="130"/>
        <end position="139"/>
    </location>
</feature>
<dbReference type="InterPro" id="IPR004827">
    <property type="entry name" value="bZIP"/>
</dbReference>
<dbReference type="SUPFAM" id="SSF57959">
    <property type="entry name" value="Leucine zipper domain"/>
    <property type="match status" value="1"/>
</dbReference>
<comment type="caution">
    <text evidence="3">The sequence shown here is derived from an EMBL/GenBank/DDBJ whole genome shotgun (WGS) entry which is preliminary data.</text>
</comment>
<proteinExistence type="predicted"/>
<dbReference type="InterPro" id="IPR046347">
    <property type="entry name" value="bZIP_sf"/>
</dbReference>
<dbReference type="EMBL" id="JANTQA010000063">
    <property type="protein sequence ID" value="KAJ3427190.1"/>
    <property type="molecule type" value="Genomic_DNA"/>
</dbReference>
<organism evidence="3 4">
    <name type="scientific">Anaeramoeba flamelloides</name>
    <dbReference type="NCBI Taxonomy" id="1746091"/>
    <lineage>
        <taxon>Eukaryota</taxon>
        <taxon>Metamonada</taxon>
        <taxon>Anaeramoebidae</taxon>
        <taxon>Anaeramoeba</taxon>
    </lineage>
</organism>
<dbReference type="CDD" id="cd14686">
    <property type="entry name" value="bZIP"/>
    <property type="match status" value="1"/>
</dbReference>
<dbReference type="PROSITE" id="PS50217">
    <property type="entry name" value="BZIP"/>
    <property type="match status" value="1"/>
</dbReference>
<reference evidence="3" key="1">
    <citation type="submission" date="2022-08" db="EMBL/GenBank/DDBJ databases">
        <title>Novel sulphate-reducing endosymbionts in the free-living metamonad Anaeramoeba.</title>
        <authorList>
            <person name="Jerlstrom-Hultqvist J."/>
            <person name="Cepicka I."/>
            <person name="Gallot-Lavallee L."/>
            <person name="Salas-Leiva D."/>
            <person name="Curtis B.A."/>
            <person name="Zahonova K."/>
            <person name="Pipaliya S."/>
            <person name="Dacks J."/>
            <person name="Roger A.J."/>
        </authorList>
    </citation>
    <scope>NUCLEOTIDE SEQUENCE</scope>
    <source>
        <strain evidence="3">Busselton2</strain>
    </source>
</reference>
<evidence type="ECO:0000256" key="1">
    <source>
        <dbReference type="SAM" id="MobiDB-lite"/>
    </source>
</evidence>
<dbReference type="SMART" id="SM00338">
    <property type="entry name" value="BRLZ"/>
    <property type="match status" value="1"/>
</dbReference>
<feature type="domain" description="BZIP" evidence="2">
    <location>
        <begin position="51"/>
        <end position="114"/>
    </location>
</feature>
<dbReference type="AlphaFoldDB" id="A0AAV7YE01"/>
<dbReference type="Pfam" id="PF00170">
    <property type="entry name" value="bZIP_1"/>
    <property type="match status" value="1"/>
</dbReference>
<dbReference type="Gene3D" id="1.20.5.170">
    <property type="match status" value="1"/>
</dbReference>
<feature type="compositionally biased region" description="Basic and acidic residues" evidence="1">
    <location>
        <begin position="116"/>
        <end position="129"/>
    </location>
</feature>